<feature type="region of interest" description="Disordered" evidence="1">
    <location>
        <begin position="277"/>
        <end position="342"/>
    </location>
</feature>
<accession>A0AAN7YIM4</accession>
<comment type="caution">
    <text evidence="2">The sequence shown here is derived from an EMBL/GenBank/DDBJ whole genome shotgun (WGS) entry which is preliminary data.</text>
</comment>
<proteinExistence type="predicted"/>
<protein>
    <submittedName>
        <fullName evidence="2">Uncharacterized protein</fullName>
    </submittedName>
</protein>
<dbReference type="AlphaFoldDB" id="A0AAN7YIM4"/>
<evidence type="ECO:0000256" key="1">
    <source>
        <dbReference type="SAM" id="MobiDB-lite"/>
    </source>
</evidence>
<dbReference type="Proteomes" id="UP001309876">
    <property type="component" value="Unassembled WGS sequence"/>
</dbReference>
<reference evidence="2 3" key="1">
    <citation type="submission" date="2023-08" db="EMBL/GenBank/DDBJ databases">
        <title>Black Yeasts Isolated from many extreme environments.</title>
        <authorList>
            <person name="Coleine C."/>
            <person name="Stajich J.E."/>
            <person name="Selbmann L."/>
        </authorList>
    </citation>
    <scope>NUCLEOTIDE SEQUENCE [LARGE SCALE GENOMIC DNA]</scope>
    <source>
        <strain evidence="2 3">CCFEE 5910</strain>
    </source>
</reference>
<feature type="region of interest" description="Disordered" evidence="1">
    <location>
        <begin position="199"/>
        <end position="226"/>
    </location>
</feature>
<dbReference type="EMBL" id="JAVRRJ010000002">
    <property type="protein sequence ID" value="KAK5088891.1"/>
    <property type="molecule type" value="Genomic_DNA"/>
</dbReference>
<gene>
    <name evidence="2" type="ORF">LTR05_003113</name>
</gene>
<evidence type="ECO:0000313" key="3">
    <source>
        <dbReference type="Proteomes" id="UP001309876"/>
    </source>
</evidence>
<feature type="compositionally biased region" description="Basic and acidic residues" evidence="1">
    <location>
        <begin position="288"/>
        <end position="302"/>
    </location>
</feature>
<name>A0AAN7YIM4_9EURO</name>
<feature type="compositionally biased region" description="Basic and acidic residues" evidence="1">
    <location>
        <begin position="199"/>
        <end position="218"/>
    </location>
</feature>
<evidence type="ECO:0000313" key="2">
    <source>
        <dbReference type="EMBL" id="KAK5088891.1"/>
    </source>
</evidence>
<feature type="region of interest" description="Disordered" evidence="1">
    <location>
        <begin position="425"/>
        <end position="483"/>
    </location>
</feature>
<feature type="compositionally biased region" description="Basic and acidic residues" evidence="1">
    <location>
        <begin position="460"/>
        <end position="483"/>
    </location>
</feature>
<organism evidence="2 3">
    <name type="scientific">Lithohypha guttulata</name>
    <dbReference type="NCBI Taxonomy" id="1690604"/>
    <lineage>
        <taxon>Eukaryota</taxon>
        <taxon>Fungi</taxon>
        <taxon>Dikarya</taxon>
        <taxon>Ascomycota</taxon>
        <taxon>Pezizomycotina</taxon>
        <taxon>Eurotiomycetes</taxon>
        <taxon>Chaetothyriomycetidae</taxon>
        <taxon>Chaetothyriales</taxon>
        <taxon>Trichomeriaceae</taxon>
        <taxon>Lithohypha</taxon>
    </lineage>
</organism>
<sequence length="483" mass="55980">MADRNYRVSYKTREVDHDEARFEEARRRLPTALDPYRYPEDREELKRAVAETKARNARYRDDYREYEAPIRRQTLREDVVDKIPEDLPRPSATKTTYSVTAAGLEKESQVMTRGPTAPVDREAGSVRARQGQYEDNNKYIAARSEKPSDRRYDDRYYGRKDRDYEVERPRYEGGAYVVDMRDADVVDIYSGSRAREPDRGFGGYRNDRYNDPAPEAHGRSGGYRSSGAVYAERDNQRASAAYMSGARQDRAPTRFSAKMADNEAAVAYTPSMTTKRRDEDDFTFVERSGPRDRAPAEPRSSKESFYAAAETPKGRVRAEVNRSPPDNDYVMVSPPRDNATIVSGRMTANTGGASMRSAMFQADAYTPEERLHRRRSRSINFRNEDTDGHYAGDKFHEKPGAEAAMMGRYLNHYDVEEDRMDYRYSSKGGRVAEDDYYDRRERDNARYAPQRARSKSRGRREREEDDRSYVDTFREKTTKTTYY</sequence>
<feature type="compositionally biased region" description="Basic and acidic residues" evidence="1">
    <location>
        <begin position="425"/>
        <end position="445"/>
    </location>
</feature>
<feature type="region of interest" description="Disordered" evidence="1">
    <location>
        <begin position="107"/>
        <end position="137"/>
    </location>
</feature>
<keyword evidence="3" id="KW-1185">Reference proteome</keyword>